<evidence type="ECO:0000313" key="3">
    <source>
        <dbReference type="Proteomes" id="UP001286174"/>
    </source>
</evidence>
<dbReference type="EMBL" id="JALBUR010000012">
    <property type="protein sequence ID" value="MDX8419665.1"/>
    <property type="molecule type" value="Genomic_DNA"/>
</dbReference>
<sequence length="363" mass="40960">MTKNKAKQIITVFLTFILMFSVANAFNPDSLYSSQENRSLAQKPVFTIDGSFDEQFENYETDQFPFRNALISIKAGIRRVTGSIENNDVYFGKDQYLIQAYQSTSQSIIVANCSYINAFSESISKPINVMVVPNAAYALSSELPYGAWNLDENAILADIAQQLQKQQMIPMDTLIDSEATYFHTDHHWNEKGAYLGYEAISQTVLKKEPQLFSYKQVSNSFKGTMYSRSGAFWVKPDPIMNIIPQNNVNVSVTIDDGDALSSLYDSNKLNEKDQYQYYLSGNHGFIDIKTSVNNEKTAIIIKDSMANILIPYLVTEYQEIKVVDLRYTHDAVSAMIDSANSTDIYVIYGIDTFGSDTSLKNLH</sequence>
<protein>
    <submittedName>
        <fullName evidence="2">DHHW family protein</fullName>
    </submittedName>
</protein>
<keyword evidence="3" id="KW-1185">Reference proteome</keyword>
<dbReference type="RefSeq" id="WP_370595998.1">
    <property type="nucleotide sequence ID" value="NZ_JALBUR010000012.1"/>
</dbReference>
<gene>
    <name evidence="2" type="ORF">MOZ60_06115</name>
</gene>
<dbReference type="Proteomes" id="UP001286174">
    <property type="component" value="Unassembled WGS sequence"/>
</dbReference>
<accession>A0AB35U493</accession>
<organism evidence="2 3">
    <name type="scientific">Grylomicrobium aquisgranensis</name>
    <dbReference type="NCBI Taxonomy" id="2926318"/>
    <lineage>
        <taxon>Bacteria</taxon>
        <taxon>Bacillati</taxon>
        <taxon>Bacillota</taxon>
        <taxon>Erysipelotrichia</taxon>
        <taxon>Erysipelotrichales</taxon>
        <taxon>Erysipelotrichaceae</taxon>
        <taxon>Grylomicrobium</taxon>
    </lineage>
</organism>
<evidence type="ECO:0000313" key="2">
    <source>
        <dbReference type="EMBL" id="MDX8419665.1"/>
    </source>
</evidence>
<dbReference type="Pfam" id="PF14286">
    <property type="entry name" value="DHHW"/>
    <property type="match status" value="1"/>
</dbReference>
<reference evidence="2 3" key="1">
    <citation type="submission" date="2022-03" db="EMBL/GenBank/DDBJ databases">
        <title>Novel taxa within the pig intestine.</title>
        <authorList>
            <person name="Wylensek D."/>
            <person name="Bishof K."/>
            <person name="Afrizal A."/>
            <person name="Clavel T."/>
        </authorList>
    </citation>
    <scope>NUCLEOTIDE SEQUENCE [LARGE SCALE GENOMIC DNA]</scope>
    <source>
        <strain evidence="2 3">CLA-KB-P133</strain>
    </source>
</reference>
<feature type="chain" id="PRO_5044266628" evidence="1">
    <location>
        <begin position="26"/>
        <end position="363"/>
    </location>
</feature>
<dbReference type="InterPro" id="IPR025945">
    <property type="entry name" value="DHHW"/>
</dbReference>
<dbReference type="AlphaFoldDB" id="A0AB35U493"/>
<comment type="caution">
    <text evidence="2">The sequence shown here is derived from an EMBL/GenBank/DDBJ whole genome shotgun (WGS) entry which is preliminary data.</text>
</comment>
<evidence type="ECO:0000256" key="1">
    <source>
        <dbReference type="SAM" id="SignalP"/>
    </source>
</evidence>
<feature type="signal peptide" evidence="1">
    <location>
        <begin position="1"/>
        <end position="25"/>
    </location>
</feature>
<name>A0AB35U493_9FIRM</name>
<keyword evidence="1" id="KW-0732">Signal</keyword>
<proteinExistence type="predicted"/>